<accession>A0A835P205</accession>
<reference evidence="4" key="3">
    <citation type="submission" date="2022-01" db="EMBL/GenBank/DDBJ databases">
        <authorList>
            <person name="Rubenstein D.R."/>
        </authorList>
    </citation>
    <scope>NUCLEOTIDE SEQUENCE</scope>
    <source>
        <strain evidence="4">SS15</strain>
        <tissue evidence="4">Liver</tissue>
    </source>
</reference>
<dbReference type="OrthoDB" id="423313at2759"/>
<dbReference type="Pfam" id="PF00462">
    <property type="entry name" value="Glutaredoxin"/>
    <property type="match status" value="1"/>
</dbReference>
<protein>
    <recommendedName>
        <fullName evidence="2">Glutaredoxin domain-containing protein</fullName>
    </recommendedName>
</protein>
<dbReference type="Pfam" id="PF23733">
    <property type="entry name" value="GRXCR1-2_C"/>
    <property type="match status" value="1"/>
</dbReference>
<evidence type="ECO:0000256" key="1">
    <source>
        <dbReference type="SAM" id="MobiDB-lite"/>
    </source>
</evidence>
<dbReference type="CDD" id="cd03031">
    <property type="entry name" value="GRX_GRX_like"/>
    <property type="match status" value="1"/>
</dbReference>
<dbReference type="InterPro" id="IPR002109">
    <property type="entry name" value="Glutaredoxin"/>
</dbReference>
<dbReference type="EMBL" id="JADDUC020000006">
    <property type="protein sequence ID" value="KAI1238272.1"/>
    <property type="molecule type" value="Genomic_DNA"/>
</dbReference>
<feature type="compositionally biased region" description="Polar residues" evidence="1">
    <location>
        <begin position="233"/>
        <end position="245"/>
    </location>
</feature>
<comment type="caution">
    <text evidence="3">The sequence shown here is derived from an EMBL/GenBank/DDBJ whole genome shotgun (WGS) entry which is preliminary data.</text>
</comment>
<evidence type="ECO:0000313" key="5">
    <source>
        <dbReference type="Proteomes" id="UP000618051"/>
    </source>
</evidence>
<dbReference type="InterPro" id="IPR042797">
    <property type="entry name" value="GRXCR1"/>
</dbReference>
<dbReference type="SUPFAM" id="SSF52833">
    <property type="entry name" value="Thioredoxin-like"/>
    <property type="match status" value="1"/>
</dbReference>
<dbReference type="GO" id="GO:0032420">
    <property type="term" value="C:stereocilium"/>
    <property type="evidence" value="ECO:0007669"/>
    <property type="project" value="TreeGrafter"/>
</dbReference>
<dbReference type="EMBL" id="JADDUC010000002">
    <property type="protein sequence ID" value="KAG0136244.1"/>
    <property type="molecule type" value="Genomic_DNA"/>
</dbReference>
<sequence>MMESHRDNCMSSILHLFYVNGTCVTQSKSCILQQTAEWLKSNAAMLGAPLLHDSTERSCYKALLSQIHVTQIQPPDQLQHLARAEKNSGNIEVQMTAHKKQAVDFHMFLLHKLPPCTCLGLQCASITQSLALTEPDIPVPVECLSIQRKLCNEHKQFDFVDLCDKLAKAMGSTLEQCKVLMSVEEAMFKGEVKADSERLLRKVRFRVASSHSGRVLKEVYADGEAADSLDSEYASSSETDQTSRLSELDGQHNGHAGSECDENDNEQDDLLILVRAAKEKGFGTKRVNILSKNGTVRGVKHKVSAGQALFDNLAKVFQVSTVPEFGRIVIYTTSLRVVRTTFERCELVRKIFQNHRVKFEEKNIALNSDYGKELDERCRSVCEVPSLPVVFIDGHYLGGAEKILLMNESGDLQDLLTKIERVQHPQECLSCGGFGFLPCSACHGSKMSVFRNCFTDSFKALKCTACNENGLQRCRSCAG</sequence>
<dbReference type="InterPro" id="IPR036249">
    <property type="entry name" value="Thioredoxin-like_sf"/>
</dbReference>
<evidence type="ECO:0000313" key="3">
    <source>
        <dbReference type="EMBL" id="KAG0136244.1"/>
    </source>
</evidence>
<gene>
    <name evidence="3" type="ORF">IHE44_000263</name>
    <name evidence="4" type="ORF">IHE44_0012990</name>
</gene>
<dbReference type="AlphaFoldDB" id="A0A835P205"/>
<organism evidence="3">
    <name type="scientific">Lamprotornis superbus</name>
    <dbReference type="NCBI Taxonomy" id="245042"/>
    <lineage>
        <taxon>Eukaryota</taxon>
        <taxon>Metazoa</taxon>
        <taxon>Chordata</taxon>
        <taxon>Craniata</taxon>
        <taxon>Vertebrata</taxon>
        <taxon>Euteleostomi</taxon>
        <taxon>Archelosauria</taxon>
        <taxon>Archosauria</taxon>
        <taxon>Dinosauria</taxon>
        <taxon>Saurischia</taxon>
        <taxon>Theropoda</taxon>
        <taxon>Coelurosauria</taxon>
        <taxon>Aves</taxon>
        <taxon>Neognathae</taxon>
        <taxon>Neoaves</taxon>
        <taxon>Telluraves</taxon>
        <taxon>Australaves</taxon>
        <taxon>Passeriformes</taxon>
        <taxon>Sturnidae</taxon>
        <taxon>Lamprotornis</taxon>
    </lineage>
</organism>
<feature type="domain" description="Glutaredoxin" evidence="2">
    <location>
        <begin position="328"/>
        <end position="396"/>
    </location>
</feature>
<feature type="region of interest" description="Disordered" evidence="1">
    <location>
        <begin position="230"/>
        <end position="263"/>
    </location>
</feature>
<dbReference type="GO" id="GO:0060091">
    <property type="term" value="C:kinocilium"/>
    <property type="evidence" value="ECO:0007669"/>
    <property type="project" value="TreeGrafter"/>
</dbReference>
<dbReference type="PANTHER" id="PTHR46990">
    <property type="entry name" value="GLUTAREDOXIN DOMAIN-CONTAINING CYSTEINE-RICH PROTEIN 1"/>
    <property type="match status" value="1"/>
</dbReference>
<name>A0A835P205_9PASS</name>
<evidence type="ECO:0000313" key="4">
    <source>
        <dbReference type="EMBL" id="KAI1238272.1"/>
    </source>
</evidence>
<dbReference type="Gene3D" id="3.40.30.10">
    <property type="entry name" value="Glutaredoxin"/>
    <property type="match status" value="1"/>
</dbReference>
<dbReference type="PROSITE" id="PS51354">
    <property type="entry name" value="GLUTAREDOXIN_2"/>
    <property type="match status" value="1"/>
</dbReference>
<dbReference type="GO" id="GO:0060122">
    <property type="term" value="P:inner ear receptor cell stereocilium organization"/>
    <property type="evidence" value="ECO:0007669"/>
    <property type="project" value="TreeGrafter"/>
</dbReference>
<proteinExistence type="predicted"/>
<dbReference type="GO" id="GO:0007605">
    <property type="term" value="P:sensory perception of sound"/>
    <property type="evidence" value="ECO:0007669"/>
    <property type="project" value="InterPro"/>
</dbReference>
<reference evidence="4 5" key="2">
    <citation type="journal article" date="2021" name="J. Hered.">
        <title>Feather Gene Expression Elucidates the Developmental Basis of Plumage Iridescence in African Starlings.</title>
        <authorList>
            <person name="Rubenstein D.R."/>
            <person name="Corvelo A."/>
            <person name="MacManes M.D."/>
            <person name="Maia R."/>
            <person name="Narzisi G."/>
            <person name="Rousaki A."/>
            <person name="Vandenabeele P."/>
            <person name="Shawkey M.D."/>
            <person name="Solomon J."/>
        </authorList>
    </citation>
    <scope>NUCLEOTIDE SEQUENCE [LARGE SCALE GENOMIC DNA]</scope>
    <source>
        <strain evidence="4">SS15</strain>
    </source>
</reference>
<keyword evidence="5" id="KW-1185">Reference proteome</keyword>
<dbReference type="PANTHER" id="PTHR46990:SF1">
    <property type="entry name" value="GLUTAREDOXIN DOMAIN-CONTAINING CYSTEINE-RICH PROTEIN 1"/>
    <property type="match status" value="1"/>
</dbReference>
<reference evidence="3" key="1">
    <citation type="submission" date="2020-10" db="EMBL/GenBank/DDBJ databases">
        <title>Feather gene expression reveals the developmental basis of iridescence in African starlings.</title>
        <authorList>
            <person name="Rubenstein D.R."/>
        </authorList>
    </citation>
    <scope>NUCLEOTIDE SEQUENCE</scope>
    <source>
        <strain evidence="3">SS15</strain>
        <tissue evidence="3">Liver</tissue>
    </source>
</reference>
<evidence type="ECO:0000259" key="2">
    <source>
        <dbReference type="Pfam" id="PF00462"/>
    </source>
</evidence>
<dbReference type="Proteomes" id="UP000618051">
    <property type="component" value="Unassembled WGS sequence"/>
</dbReference>